<keyword evidence="17" id="KW-1185">Reference proteome</keyword>
<feature type="domain" description="Fibronectin type III-like" evidence="15">
    <location>
        <begin position="741"/>
        <end position="810"/>
    </location>
</feature>
<evidence type="ECO:0000313" key="17">
    <source>
        <dbReference type="Proteomes" id="UP001163828"/>
    </source>
</evidence>
<evidence type="ECO:0000256" key="8">
    <source>
        <dbReference type="ARBA" id="ARBA00023295"/>
    </source>
</evidence>
<dbReference type="Gene3D" id="2.60.40.10">
    <property type="entry name" value="Immunoglobulins"/>
    <property type="match status" value="1"/>
</dbReference>
<evidence type="ECO:0000256" key="10">
    <source>
        <dbReference type="ARBA" id="ARBA00039579"/>
    </source>
</evidence>
<dbReference type="Gene3D" id="3.40.50.1700">
    <property type="entry name" value="Glycoside hydrolase family 3 C-terminal domain"/>
    <property type="match status" value="1"/>
</dbReference>
<evidence type="ECO:0000256" key="1">
    <source>
        <dbReference type="ARBA" id="ARBA00000448"/>
    </source>
</evidence>
<feature type="signal peptide" evidence="14">
    <location>
        <begin position="1"/>
        <end position="19"/>
    </location>
</feature>
<dbReference type="SUPFAM" id="SSF52279">
    <property type="entry name" value="Beta-D-glucan exohydrolase, C-terminal domain"/>
    <property type="match status" value="1"/>
</dbReference>
<accession>A0ABQ8Q167</accession>
<evidence type="ECO:0000256" key="5">
    <source>
        <dbReference type="ARBA" id="ARBA00022525"/>
    </source>
</evidence>
<evidence type="ECO:0000256" key="12">
    <source>
        <dbReference type="ARBA" id="ARBA00041601"/>
    </source>
</evidence>
<dbReference type="InterPro" id="IPR017853">
    <property type="entry name" value="GH"/>
</dbReference>
<evidence type="ECO:0000256" key="3">
    <source>
        <dbReference type="ARBA" id="ARBA00005336"/>
    </source>
</evidence>
<organism evidence="16 17">
    <name type="scientific">Lentinula boryana</name>
    <dbReference type="NCBI Taxonomy" id="40481"/>
    <lineage>
        <taxon>Eukaryota</taxon>
        <taxon>Fungi</taxon>
        <taxon>Dikarya</taxon>
        <taxon>Basidiomycota</taxon>
        <taxon>Agaricomycotina</taxon>
        <taxon>Agaricomycetes</taxon>
        <taxon>Agaricomycetidae</taxon>
        <taxon>Agaricales</taxon>
        <taxon>Marasmiineae</taxon>
        <taxon>Omphalotaceae</taxon>
        <taxon>Lentinula</taxon>
    </lineage>
</organism>
<dbReference type="InterPro" id="IPR026891">
    <property type="entry name" value="Fn3-like"/>
</dbReference>
<evidence type="ECO:0000256" key="4">
    <source>
        <dbReference type="ARBA" id="ARBA00012744"/>
    </source>
</evidence>
<comment type="caution">
    <text evidence="16">The sequence shown here is derived from an EMBL/GenBank/DDBJ whole genome shotgun (WGS) entry which is preliminary data.</text>
</comment>
<evidence type="ECO:0000256" key="7">
    <source>
        <dbReference type="ARBA" id="ARBA00022801"/>
    </source>
</evidence>
<dbReference type="SUPFAM" id="SSF51445">
    <property type="entry name" value="(Trans)glycosidases"/>
    <property type="match status" value="1"/>
</dbReference>
<keyword evidence="6 14" id="KW-0732">Signal</keyword>
<dbReference type="InterPro" id="IPR001764">
    <property type="entry name" value="Glyco_hydro_3_N"/>
</dbReference>
<gene>
    <name evidence="16" type="ORF">F5050DRAFT_976469</name>
</gene>
<reference evidence="16" key="1">
    <citation type="submission" date="2022-08" db="EMBL/GenBank/DDBJ databases">
        <authorList>
            <consortium name="DOE Joint Genome Institute"/>
            <person name="Min B."/>
            <person name="Riley R."/>
            <person name="Sierra-Patev S."/>
            <person name="Naranjo-Ortiz M."/>
            <person name="Looney B."/>
            <person name="Konkel Z."/>
            <person name="Slot J.C."/>
            <person name="Sakamoto Y."/>
            <person name="Steenwyk J.L."/>
            <person name="Rokas A."/>
            <person name="Carro J."/>
            <person name="Camarero S."/>
            <person name="Ferreira P."/>
            <person name="Molpeceres G."/>
            <person name="Ruiz-Duenas F.J."/>
            <person name="Serrano A."/>
            <person name="Henrissat B."/>
            <person name="Drula E."/>
            <person name="Hughes K.W."/>
            <person name="Mata J.L."/>
            <person name="Ishikawa N.K."/>
            <person name="Vargas-Isla R."/>
            <person name="Ushijima S."/>
            <person name="Smith C.A."/>
            <person name="Ahrendt S."/>
            <person name="Andreopoulos W."/>
            <person name="He G."/>
            <person name="Labutti K."/>
            <person name="Lipzen A."/>
            <person name="Ng V."/>
            <person name="Sandor L."/>
            <person name="Barry K."/>
            <person name="Martinez A.T."/>
            <person name="Xiao Y."/>
            <person name="Gibbons J.G."/>
            <person name="Terashima K."/>
            <person name="Hibbett D.S."/>
            <person name="Grigoriev I.V."/>
        </authorList>
    </citation>
    <scope>NUCLEOTIDE SEQUENCE</scope>
    <source>
        <strain evidence="16">TFB10827</strain>
    </source>
</reference>
<dbReference type="EMBL" id="MU790889">
    <property type="protein sequence ID" value="KAJ3992178.1"/>
    <property type="molecule type" value="Genomic_DNA"/>
</dbReference>
<dbReference type="Pfam" id="PF14310">
    <property type="entry name" value="Fn3-like"/>
    <property type="match status" value="1"/>
</dbReference>
<dbReference type="InterPro" id="IPR036881">
    <property type="entry name" value="Glyco_hydro_3_C_sf"/>
</dbReference>
<dbReference type="EC" id="3.2.1.21" evidence="4"/>
<dbReference type="Proteomes" id="UP001163828">
    <property type="component" value="Unassembled WGS sequence"/>
</dbReference>
<dbReference type="Pfam" id="PF00933">
    <property type="entry name" value="Glyco_hydro_3"/>
    <property type="match status" value="1"/>
</dbReference>
<dbReference type="Gene3D" id="3.20.20.300">
    <property type="entry name" value="Glycoside hydrolase, family 3, N-terminal domain"/>
    <property type="match status" value="1"/>
</dbReference>
<keyword evidence="8" id="KW-0326">Glycosidase</keyword>
<sequence>MVLARAILAALFATYPAFAYNNGLDFTLFRRDVNSTDGGTYGDSTQWPAPLANGGKAWAAAFAKANAAAAQMTVEELANITSGVTGLCSGETGAVPRLGIPQFCLQDGPIGPRGVHGSSQFPAGVTVAATWDRKLIYARARAMGQEFHDQGVHIALAPVTGGPLGRTPLDGRAWEGFFADPYACGEASYQSVAGLTDAGVATVAKHWIAYEQETSRNLYYVVDGVSQADVQLPISSNVDDLTMHELYMWSFAEAVRAGTSHIMCSYNRINDTHSCSNAKGLNNLLKSELNFQGGVISDWGGQWNSVPSAENGLDIAMPGEGFLGVLGDFWGSTLTDLINNGTVSEVLVRDKVVRLLTPYYYLGQDIDPLPSFVYNTIGSPTLNATSGYRNVRKPSSAELIKEIGSASVTLLKNTGSLPLKHPQRIAVLGNDATNNVLGPNACGLGNSACDITNLNGTLSTGGGSGSALAPYIITPLDALLKRAIGDNAEIAAVVANSNTTTGAEDAIASLLPDADVTLVFLNRYSEEGADIPDFEVAGDGDNLMDLAVTYSSNVVVVIHTTGVVDIEKWVDNPNVTAILVAYLPGQEAGSSLVPVLYGDIAPSGKLPWTWGKSVDDYPPNGVVYTDAYSPQANFTEGVFIDYRWFDQKGITPRYGAYGFPPRSSKNHLAVLILLEFGYGLSYTTFGYSNLIVDKGRWAKDDTSVMETAEPFEMFDGKNSLYDVLFTVLATITNTGNVTGSEAAQLYISIPGDNQPVRQLRGFDKIKDLAPGDSAVVSFPVRRKDVSSWSVVDQYWFVPSGSFVISVGGSSRNLPLNTTWTPQ</sequence>
<evidence type="ECO:0000259" key="15">
    <source>
        <dbReference type="SMART" id="SM01217"/>
    </source>
</evidence>
<dbReference type="PANTHER" id="PTHR42715:SF12">
    <property type="entry name" value="BETA-GLUCOSIDASE G-RELATED"/>
    <property type="match status" value="1"/>
</dbReference>
<comment type="function">
    <text evidence="9">Beta-glucosidases are one of a number of cellulolytic enzymes involved in the degradation of cellulosic biomass. Catalyzes the last step releasing glucose from the inhibitory cellobiose.</text>
</comment>
<comment type="catalytic activity">
    <reaction evidence="1">
        <text>Hydrolysis of terminal, non-reducing beta-D-glucosyl residues with release of beta-D-glucose.</text>
        <dbReference type="EC" id="3.2.1.21"/>
    </reaction>
</comment>
<evidence type="ECO:0000313" key="16">
    <source>
        <dbReference type="EMBL" id="KAJ3992178.1"/>
    </source>
</evidence>
<comment type="subcellular location">
    <subcellularLocation>
        <location evidence="2">Secreted</location>
    </subcellularLocation>
</comment>
<dbReference type="PRINTS" id="PR00133">
    <property type="entry name" value="GLHYDRLASE3"/>
</dbReference>
<dbReference type="InterPro" id="IPR050288">
    <property type="entry name" value="Cellulose_deg_GH3"/>
</dbReference>
<dbReference type="PANTHER" id="PTHR42715">
    <property type="entry name" value="BETA-GLUCOSIDASE"/>
    <property type="match status" value="1"/>
</dbReference>
<protein>
    <recommendedName>
        <fullName evidence="10">Probable beta-glucosidase G</fullName>
        <ecNumber evidence="4">3.2.1.21</ecNumber>
    </recommendedName>
    <alternativeName>
        <fullName evidence="11">Beta-D-glucoside glucohydrolase G</fullName>
    </alternativeName>
    <alternativeName>
        <fullName evidence="12">Cellobiase G</fullName>
    </alternativeName>
    <alternativeName>
        <fullName evidence="13">Gentiobiase G</fullName>
    </alternativeName>
</protein>
<proteinExistence type="inferred from homology"/>
<dbReference type="InterPro" id="IPR002772">
    <property type="entry name" value="Glyco_hydro_3_C"/>
</dbReference>
<dbReference type="SMART" id="SM01217">
    <property type="entry name" value="Fn3_like"/>
    <property type="match status" value="1"/>
</dbReference>
<evidence type="ECO:0000256" key="9">
    <source>
        <dbReference type="ARBA" id="ARBA00024983"/>
    </source>
</evidence>
<name>A0ABQ8Q167_9AGAR</name>
<evidence type="ECO:0000256" key="14">
    <source>
        <dbReference type="SAM" id="SignalP"/>
    </source>
</evidence>
<evidence type="ECO:0000256" key="13">
    <source>
        <dbReference type="ARBA" id="ARBA00041808"/>
    </source>
</evidence>
<dbReference type="Pfam" id="PF01915">
    <property type="entry name" value="Glyco_hydro_3_C"/>
    <property type="match status" value="1"/>
</dbReference>
<comment type="similarity">
    <text evidence="3">Belongs to the glycosyl hydrolase 3 family.</text>
</comment>
<dbReference type="InterPro" id="IPR013783">
    <property type="entry name" value="Ig-like_fold"/>
</dbReference>
<dbReference type="InterPro" id="IPR036962">
    <property type="entry name" value="Glyco_hydro_3_N_sf"/>
</dbReference>
<feature type="chain" id="PRO_5045199589" description="Probable beta-glucosidase G" evidence="14">
    <location>
        <begin position="20"/>
        <end position="822"/>
    </location>
</feature>
<keyword evidence="7" id="KW-0378">Hydrolase</keyword>
<evidence type="ECO:0000256" key="2">
    <source>
        <dbReference type="ARBA" id="ARBA00004613"/>
    </source>
</evidence>
<keyword evidence="5" id="KW-0964">Secreted</keyword>
<evidence type="ECO:0000256" key="11">
    <source>
        <dbReference type="ARBA" id="ARBA00041276"/>
    </source>
</evidence>
<evidence type="ECO:0000256" key="6">
    <source>
        <dbReference type="ARBA" id="ARBA00022729"/>
    </source>
</evidence>